<dbReference type="Proteomes" id="UP000051487">
    <property type="component" value="Unassembled WGS sequence"/>
</dbReference>
<feature type="domain" description="O-methyltransferase C-terminal" evidence="4">
    <location>
        <begin position="165"/>
        <end position="370"/>
    </location>
</feature>
<gene>
    <name evidence="6" type="ORF">ALT_3312</name>
</gene>
<evidence type="ECO:0000259" key="5">
    <source>
        <dbReference type="Pfam" id="PF14033"/>
    </source>
</evidence>
<dbReference type="InterPro" id="IPR025340">
    <property type="entry name" value="DUF4246"/>
</dbReference>
<dbReference type="InterPro" id="IPR036390">
    <property type="entry name" value="WH_DNA-bd_sf"/>
</dbReference>
<dbReference type="SUPFAM" id="SSF53335">
    <property type="entry name" value="S-adenosyl-L-methionine-dependent methyltransferases"/>
    <property type="match status" value="1"/>
</dbReference>
<dbReference type="PROSITE" id="PS51683">
    <property type="entry name" value="SAM_OMT_II"/>
    <property type="match status" value="1"/>
</dbReference>
<name>A0AAN4T9L2_ASPLE</name>
<evidence type="ECO:0000256" key="3">
    <source>
        <dbReference type="ARBA" id="ARBA00022691"/>
    </source>
</evidence>
<dbReference type="PANTHER" id="PTHR33119">
    <property type="entry name" value="IFI3P"/>
    <property type="match status" value="1"/>
</dbReference>
<evidence type="ECO:0000313" key="7">
    <source>
        <dbReference type="Proteomes" id="UP000051487"/>
    </source>
</evidence>
<keyword evidence="2" id="KW-0808">Transferase</keyword>
<dbReference type="SUPFAM" id="SSF46785">
    <property type="entry name" value="Winged helix' DNA-binding domain"/>
    <property type="match status" value="1"/>
</dbReference>
<evidence type="ECO:0000256" key="1">
    <source>
        <dbReference type="ARBA" id="ARBA00022603"/>
    </source>
</evidence>
<keyword evidence="3" id="KW-0949">S-adenosyl-L-methionine</keyword>
<proteinExistence type="predicted"/>
<reference evidence="6 7" key="1">
    <citation type="submission" date="2015-11" db="EMBL/GenBank/DDBJ databases">
        <title>Aspergillus lentulus strain IFM 54703T.</title>
        <authorList>
            <person name="Kusuya Y."/>
            <person name="Sakai K."/>
            <person name="Kamei K."/>
            <person name="Takahashi H."/>
            <person name="Yaguchi T."/>
        </authorList>
    </citation>
    <scope>NUCLEOTIDE SEQUENCE [LARGE SCALE GENOMIC DNA]</scope>
    <source>
        <strain evidence="6 7">IFM 54703</strain>
    </source>
</reference>
<dbReference type="EMBL" id="BCLY01000008">
    <property type="protein sequence ID" value="GAQ05991.1"/>
    <property type="molecule type" value="Genomic_DNA"/>
</dbReference>
<dbReference type="InterPro" id="IPR001077">
    <property type="entry name" value="COMT_C"/>
</dbReference>
<dbReference type="InterPro" id="IPR016461">
    <property type="entry name" value="COMT-like"/>
</dbReference>
<evidence type="ECO:0000259" key="4">
    <source>
        <dbReference type="Pfam" id="PF00891"/>
    </source>
</evidence>
<dbReference type="InterPro" id="IPR036388">
    <property type="entry name" value="WH-like_DNA-bd_sf"/>
</dbReference>
<sequence length="907" mass="104530">MTIFDEIKNVQRLAEAEAAGDPNAHSQLLAAIRKLQLAAEKPIDTTSRVNFQIMQNICVRVAIERKLLHAIAARNGDPITSAELSRVTDTDELLVVRVMRVLTAIGFARESANQSYAANETTHFEILPGSIAAVKHHFEPDFGMGAKLVEYMRGPGISQFADEPGQQTLFKYAHGFDKIFGMLEQNPEQKQAFDDYMASRRLINQPQWFEIYPAAERLRDVRDSPDSVLLVDVGGGPGQEMSRFRQRHPDIPGRIILQDLPLTLNRIEKVPEGIEPMEHDFFNPQPVKGARAYFFRQVLHNWSDAKSKQILSHIADAMVPGYSTLLIDDYVLPDTGAELRAAEMDILMWLHTAGLERTVSQWKALFDAVGLELVHIWNTDKGDESVFNDEITAKWRKEIQDSGEDVSERMLDWIIKEAQWKAGVFQDSKHIVAFDVGVVKSDVAIPEELRQALIEAVRPLEELPEEQKDYHPGTDDKVVDLVHPSLFPVIYGRTRILPDQLISLEGFANHLGQGQVLPVRPKEECVTKQSDYDYWYQRRPHRPYSLKFQWLPCDVHFGPNDECRIASYINNLHPRRHHGLYQVIEKILTRTIPMWNTTLSLVENEYKRIQYYEVEYDDHPEPEPEAADDDEDDSDEFWERHWEWRRSQPIKQPEPGSFAPHPFYDQINLRKEYAERGLQVIVKLANIELTPEKPEYEGGSWHIEGQLNEHICATSIYYYDSENITESTLAFRQRASSGKIEDINYEQSRHEFLQQVFGFGPDVDGSNECNITQLLGSVETRQGRLLTFPNILQHRVAPFSLADRSKPGHRKILAFFLVDPHLSIISSANVPPQQEGWWSERQELVGRLLGEKLPPELQDMVKQEFDAYPITMEEAKQYRRELMEERSTRLEEQNEKFEMDSFNLCEH</sequence>
<dbReference type="InterPro" id="IPR029063">
    <property type="entry name" value="SAM-dependent_MTases_sf"/>
</dbReference>
<dbReference type="Pfam" id="PF00891">
    <property type="entry name" value="Methyltransf_2"/>
    <property type="match status" value="1"/>
</dbReference>
<organism evidence="6 7">
    <name type="scientific">Aspergillus lentulus</name>
    <dbReference type="NCBI Taxonomy" id="293939"/>
    <lineage>
        <taxon>Eukaryota</taxon>
        <taxon>Fungi</taxon>
        <taxon>Dikarya</taxon>
        <taxon>Ascomycota</taxon>
        <taxon>Pezizomycotina</taxon>
        <taxon>Eurotiomycetes</taxon>
        <taxon>Eurotiomycetidae</taxon>
        <taxon>Eurotiales</taxon>
        <taxon>Aspergillaceae</taxon>
        <taxon>Aspergillus</taxon>
        <taxon>Aspergillus subgen. Fumigati</taxon>
    </lineage>
</organism>
<dbReference type="Gene3D" id="1.10.10.10">
    <property type="entry name" value="Winged helix-like DNA-binding domain superfamily/Winged helix DNA-binding domain"/>
    <property type="match status" value="1"/>
</dbReference>
<protein>
    <submittedName>
        <fullName evidence="6">Demethylsterigmatocystin 6-O-methyltransferase</fullName>
    </submittedName>
</protein>
<evidence type="ECO:0000256" key="2">
    <source>
        <dbReference type="ARBA" id="ARBA00022679"/>
    </source>
</evidence>
<dbReference type="GO" id="GO:0044550">
    <property type="term" value="P:secondary metabolite biosynthetic process"/>
    <property type="evidence" value="ECO:0007669"/>
    <property type="project" value="UniProtKB-ARBA"/>
</dbReference>
<dbReference type="PANTHER" id="PTHR33119:SF1">
    <property type="entry name" value="FE2OG DIOXYGENASE DOMAIN-CONTAINING PROTEIN"/>
    <property type="match status" value="1"/>
</dbReference>
<dbReference type="InterPro" id="IPR049192">
    <property type="entry name" value="DUF4246_C"/>
</dbReference>
<keyword evidence="1" id="KW-0489">Methyltransferase</keyword>
<dbReference type="GO" id="GO:0032259">
    <property type="term" value="P:methylation"/>
    <property type="evidence" value="ECO:0007669"/>
    <property type="project" value="UniProtKB-KW"/>
</dbReference>
<feature type="domain" description="DUF4246" evidence="5">
    <location>
        <begin position="408"/>
        <end position="840"/>
    </location>
</feature>
<evidence type="ECO:0000313" key="6">
    <source>
        <dbReference type="EMBL" id="GAQ05991.1"/>
    </source>
</evidence>
<dbReference type="Gene3D" id="3.40.50.150">
    <property type="entry name" value="Vaccinia Virus protein VP39"/>
    <property type="match status" value="1"/>
</dbReference>
<comment type="caution">
    <text evidence="6">The sequence shown here is derived from an EMBL/GenBank/DDBJ whole genome shotgun (WGS) entry which is preliminary data.</text>
</comment>
<dbReference type="Pfam" id="PF14033">
    <property type="entry name" value="DUF4246"/>
    <property type="match status" value="1"/>
</dbReference>
<dbReference type="GO" id="GO:0008171">
    <property type="term" value="F:O-methyltransferase activity"/>
    <property type="evidence" value="ECO:0007669"/>
    <property type="project" value="InterPro"/>
</dbReference>
<accession>A0AAN4T9L2</accession>
<dbReference type="AlphaFoldDB" id="A0AAN4T9L2"/>